<evidence type="ECO:0000313" key="2">
    <source>
        <dbReference type="Proteomes" id="UP000238426"/>
    </source>
</evidence>
<dbReference type="Proteomes" id="UP000238426">
    <property type="component" value="Unassembled WGS sequence"/>
</dbReference>
<dbReference type="NCBIfam" id="NF047659">
    <property type="entry name" value="THC0290_0291_fam"/>
    <property type="match status" value="1"/>
</dbReference>
<dbReference type="OrthoDB" id="1142271at2"/>
<protein>
    <submittedName>
        <fullName evidence="1">Glutamate dehydrogenase</fullName>
    </submittedName>
</protein>
<name>A0A2T1NDN7_9FLAO</name>
<organism evidence="1 2">
    <name type="scientific">Aurantibacter aestuarii</name>
    <dbReference type="NCBI Taxonomy" id="1266046"/>
    <lineage>
        <taxon>Bacteria</taxon>
        <taxon>Pseudomonadati</taxon>
        <taxon>Bacteroidota</taxon>
        <taxon>Flavobacteriia</taxon>
        <taxon>Flavobacteriales</taxon>
        <taxon>Flavobacteriaceae</taxon>
        <taxon>Aurantibacter</taxon>
    </lineage>
</organism>
<dbReference type="EMBL" id="PXOQ01000007">
    <property type="protein sequence ID" value="PSG90540.1"/>
    <property type="molecule type" value="Genomic_DNA"/>
</dbReference>
<sequence>MLKNKLSIALIVCITTIQFGFAQLGFSHEIGIITGPVAFQSDFGERKDFDTNKGNTGFGIGLVHYINFAYRADCNCYSTDTYFNDHFKLRSEISYNKTKLNHFGEWVKDSRTSENARKLRGHSGESNNFDIGMQLEWFPLSIRSFQAFTPKFAPFASLGAHYVSYNPKAFTDYVSSNPFNPNDIGNIDDNNNFYDPWSQPGYKDPVSEDSGSTWSIVASVGTRYKINVLADLMIDLRWQYYFSDDVDGLNHDYKSNKNNDWLVWLNFGYIYYLD</sequence>
<gene>
    <name evidence="1" type="ORF">C7H52_04465</name>
</gene>
<dbReference type="RefSeq" id="WP_106462680.1">
    <property type="nucleotide sequence ID" value="NZ_PXOQ01000007.1"/>
</dbReference>
<accession>A0A2T1NDN7</accession>
<reference evidence="1 2" key="1">
    <citation type="submission" date="2018-03" db="EMBL/GenBank/DDBJ databases">
        <title>Mesoflavibacter sp. HG37 and Mesoflavibacter sp. HG96 sp.nov., two marine bacteria isolated from seawater of Western Pacific Ocean.</title>
        <authorList>
            <person name="Cheng H."/>
            <person name="Wu Y.-H."/>
            <person name="Guo L.-L."/>
            <person name="Xu X.-W."/>
        </authorList>
    </citation>
    <scope>NUCLEOTIDE SEQUENCE [LARGE SCALE GENOMIC DNA]</scope>
    <source>
        <strain evidence="1 2">KCTC 32269</strain>
    </source>
</reference>
<dbReference type="Gene3D" id="2.40.160.20">
    <property type="match status" value="1"/>
</dbReference>
<comment type="caution">
    <text evidence="1">The sequence shown here is derived from an EMBL/GenBank/DDBJ whole genome shotgun (WGS) entry which is preliminary data.</text>
</comment>
<proteinExistence type="predicted"/>
<keyword evidence="2" id="KW-1185">Reference proteome</keyword>
<dbReference type="AlphaFoldDB" id="A0A2T1NDN7"/>
<evidence type="ECO:0000313" key="1">
    <source>
        <dbReference type="EMBL" id="PSG90540.1"/>
    </source>
</evidence>